<reference evidence="2 3" key="1">
    <citation type="submission" date="2021-01" db="EMBL/GenBank/DDBJ databases">
        <title>Whole genome shotgun sequence of Plantactinospora endophytica NBRC 110450.</title>
        <authorList>
            <person name="Komaki H."/>
            <person name="Tamura T."/>
        </authorList>
    </citation>
    <scope>NUCLEOTIDE SEQUENCE [LARGE SCALE GENOMIC DNA]</scope>
    <source>
        <strain evidence="2 3">NBRC 110450</strain>
    </source>
</reference>
<dbReference type="EMBL" id="BONW01000011">
    <property type="protein sequence ID" value="GIG87453.1"/>
    <property type="molecule type" value="Genomic_DNA"/>
</dbReference>
<name>A0ABQ4DYG4_9ACTN</name>
<evidence type="ECO:0000313" key="3">
    <source>
        <dbReference type="Proteomes" id="UP000646749"/>
    </source>
</evidence>
<dbReference type="SUPFAM" id="SSF55469">
    <property type="entry name" value="FMN-dependent nitroreductase-like"/>
    <property type="match status" value="1"/>
</dbReference>
<dbReference type="Gene3D" id="3.40.109.10">
    <property type="entry name" value="NADH Oxidase"/>
    <property type="match status" value="1"/>
</dbReference>
<protein>
    <submittedName>
        <fullName evidence="2">NAD(P)H nitroreductase</fullName>
    </submittedName>
</protein>
<sequence>MTTNPSAGPRAGSSAGPSPGSRAADGAPVPVVEVRAAFEDAAGYALLAPSVFNTQPWRWRIGPGPALTLRADPSRQVDSVDADRRLLLVSCGAALHHARLALAVSGYRTEVVRFPDGAAEPDLLARITVTGRQEPDPEQRRQHGAGLRRRTDRRAFGDRPVAVQTLHRLREVVEAEGAFLHLVRDDQMPMLAVATAHAATSELDDPAYRSDLHRWTNRPPGSRDGVPAASAVRPGVRRVPIREHALGGTPGLEVGDAMDRGAAYAILFGRGDAPDELLAGGEALSALLLSAVADGLATAPLSDPIELEWPRWLMRNLLADVGEPYVVVRLGFAADPTPLPPVLRRHPDDVIEYAD</sequence>
<feature type="region of interest" description="Disordered" evidence="1">
    <location>
        <begin position="1"/>
        <end position="26"/>
    </location>
</feature>
<organism evidence="2 3">
    <name type="scientific">Plantactinospora endophytica</name>
    <dbReference type="NCBI Taxonomy" id="673535"/>
    <lineage>
        <taxon>Bacteria</taxon>
        <taxon>Bacillati</taxon>
        <taxon>Actinomycetota</taxon>
        <taxon>Actinomycetes</taxon>
        <taxon>Micromonosporales</taxon>
        <taxon>Micromonosporaceae</taxon>
        <taxon>Plantactinospora</taxon>
    </lineage>
</organism>
<proteinExistence type="predicted"/>
<evidence type="ECO:0000313" key="2">
    <source>
        <dbReference type="EMBL" id="GIG87453.1"/>
    </source>
</evidence>
<dbReference type="NCBIfam" id="NF047509">
    <property type="entry name" value="Rv3131_FMN_oxido"/>
    <property type="match status" value="1"/>
</dbReference>
<dbReference type="Proteomes" id="UP000646749">
    <property type="component" value="Unassembled WGS sequence"/>
</dbReference>
<comment type="caution">
    <text evidence="2">The sequence shown here is derived from an EMBL/GenBank/DDBJ whole genome shotgun (WGS) entry which is preliminary data.</text>
</comment>
<keyword evidence="3" id="KW-1185">Reference proteome</keyword>
<feature type="region of interest" description="Disordered" evidence="1">
    <location>
        <begin position="130"/>
        <end position="153"/>
    </location>
</feature>
<dbReference type="InterPro" id="IPR000415">
    <property type="entry name" value="Nitroreductase-like"/>
</dbReference>
<accession>A0ABQ4DYG4</accession>
<feature type="compositionally biased region" description="Basic residues" evidence="1">
    <location>
        <begin position="142"/>
        <end position="152"/>
    </location>
</feature>
<dbReference type="RefSeq" id="WP_307837711.1">
    <property type="nucleotide sequence ID" value="NZ_BONW01000011.1"/>
</dbReference>
<evidence type="ECO:0000256" key="1">
    <source>
        <dbReference type="SAM" id="MobiDB-lite"/>
    </source>
</evidence>
<gene>
    <name evidence="2" type="ORF">Pen02_23890</name>
</gene>